<evidence type="ECO:0000256" key="1">
    <source>
        <dbReference type="ARBA" id="ARBA00009390"/>
    </source>
</evidence>
<organism evidence="6 8">
    <name type="scientific">Tetradesmus obliquus</name>
    <name type="common">Green alga</name>
    <name type="synonym">Acutodesmus obliquus</name>
    <dbReference type="NCBI Taxonomy" id="3088"/>
    <lineage>
        <taxon>Eukaryota</taxon>
        <taxon>Viridiplantae</taxon>
        <taxon>Chlorophyta</taxon>
        <taxon>core chlorophytes</taxon>
        <taxon>Chlorophyceae</taxon>
        <taxon>CS clade</taxon>
        <taxon>Sphaeropleales</taxon>
        <taxon>Scenedesmaceae</taxon>
        <taxon>Tetradesmus</taxon>
    </lineage>
</organism>
<dbReference type="InterPro" id="IPR050883">
    <property type="entry name" value="PNGase"/>
</dbReference>
<dbReference type="Pfam" id="PF01841">
    <property type="entry name" value="Transglut_core"/>
    <property type="match status" value="1"/>
</dbReference>
<gene>
    <name evidence="7" type="ORF">BQ4739_LOCUS13151</name>
    <name evidence="6" type="ORF">BQ4739_LOCUS1439</name>
</gene>
<dbReference type="PANTHER" id="PTHR12143">
    <property type="entry name" value="PEPTIDE N-GLYCANASE PNGASE -RELATED"/>
    <property type="match status" value="1"/>
</dbReference>
<evidence type="ECO:0000313" key="8">
    <source>
        <dbReference type="Proteomes" id="UP000256970"/>
    </source>
</evidence>
<reference evidence="6 8" key="1">
    <citation type="submission" date="2016-10" db="EMBL/GenBank/DDBJ databases">
        <authorList>
            <person name="Cai Z."/>
        </authorList>
    </citation>
    <scope>NUCLEOTIDE SEQUENCE [LARGE SCALE GENOMIC DNA]</scope>
</reference>
<feature type="domain" description="Transglutaminase-like" evidence="5">
    <location>
        <begin position="175"/>
        <end position="230"/>
    </location>
</feature>
<dbReference type="InterPro" id="IPR002931">
    <property type="entry name" value="Transglutaminase-like"/>
</dbReference>
<dbReference type="Proteomes" id="UP000256970">
    <property type="component" value="Unassembled WGS sequence"/>
</dbReference>
<dbReference type="GO" id="GO:0005829">
    <property type="term" value="C:cytosol"/>
    <property type="evidence" value="ECO:0007669"/>
    <property type="project" value="TreeGrafter"/>
</dbReference>
<dbReference type="AlphaFoldDB" id="A0A383V5L9"/>
<evidence type="ECO:0000256" key="2">
    <source>
        <dbReference type="ARBA" id="ARBA00022723"/>
    </source>
</evidence>
<feature type="region of interest" description="Disordered" evidence="4">
    <location>
        <begin position="333"/>
        <end position="377"/>
    </location>
</feature>
<dbReference type="EMBL" id="FNXT01000113">
    <property type="protein sequence ID" value="SZX60898.1"/>
    <property type="molecule type" value="Genomic_DNA"/>
</dbReference>
<dbReference type="GO" id="GO:0005634">
    <property type="term" value="C:nucleus"/>
    <property type="evidence" value="ECO:0007669"/>
    <property type="project" value="TreeGrafter"/>
</dbReference>
<evidence type="ECO:0000259" key="5">
    <source>
        <dbReference type="SMART" id="SM00460"/>
    </source>
</evidence>
<protein>
    <recommendedName>
        <fullName evidence="5">Transglutaminase-like domain-containing protein</fullName>
    </recommendedName>
</protein>
<feature type="region of interest" description="Disordered" evidence="4">
    <location>
        <begin position="555"/>
        <end position="585"/>
    </location>
</feature>
<comment type="similarity">
    <text evidence="1">Belongs to the transglutaminase-like superfamily. PNGase family.</text>
</comment>
<evidence type="ECO:0000256" key="3">
    <source>
        <dbReference type="ARBA" id="ARBA00022833"/>
    </source>
</evidence>
<dbReference type="EMBL" id="FNXT01001182">
    <property type="protein sequence ID" value="SZX73029.1"/>
    <property type="molecule type" value="Genomic_DNA"/>
</dbReference>
<dbReference type="GO" id="GO:0006516">
    <property type="term" value="P:glycoprotein catabolic process"/>
    <property type="evidence" value="ECO:0007669"/>
    <property type="project" value="TreeGrafter"/>
</dbReference>
<dbReference type="GO" id="GO:0000224">
    <property type="term" value="F:peptide-N4-(N-acetyl-beta-glucosaminyl)asparagine amidase activity"/>
    <property type="evidence" value="ECO:0007669"/>
    <property type="project" value="TreeGrafter"/>
</dbReference>
<dbReference type="Gene3D" id="2.20.25.10">
    <property type="match status" value="1"/>
</dbReference>
<evidence type="ECO:0000256" key="4">
    <source>
        <dbReference type="SAM" id="MobiDB-lite"/>
    </source>
</evidence>
<dbReference type="InterPro" id="IPR038765">
    <property type="entry name" value="Papain-like_cys_pep_sf"/>
</dbReference>
<evidence type="ECO:0000313" key="6">
    <source>
        <dbReference type="EMBL" id="SZX60898.1"/>
    </source>
</evidence>
<feature type="compositionally biased region" description="Low complexity" evidence="4">
    <location>
        <begin position="561"/>
        <end position="571"/>
    </location>
</feature>
<name>A0A383V5L9_TETOB</name>
<dbReference type="GO" id="GO:0046872">
    <property type="term" value="F:metal ion binding"/>
    <property type="evidence" value="ECO:0007669"/>
    <property type="project" value="UniProtKB-KW"/>
</dbReference>
<keyword evidence="2" id="KW-0479">Metal-binding</keyword>
<accession>A0A383V5L9</accession>
<dbReference type="FunFam" id="2.20.25.10:FF:000011">
    <property type="entry name" value="peptide-N(4)-(N-acetyl-beta- glucosaminyl)asparagine amidase"/>
    <property type="match status" value="1"/>
</dbReference>
<dbReference type="SUPFAM" id="SSF54001">
    <property type="entry name" value="Cysteine proteinases"/>
    <property type="match status" value="1"/>
</dbReference>
<sequence length="722" mass="77140">MDADEALARALQEEEVAAARQQQPQPGTPDAVKAALLSLIQNSLAQALSVEDAELQARARALAPLEQLRQEAQEAADLNALLLLGEQQAAGGGGGGVLGLQDFLVQGLLRWFKRDFFSWVDQPACELCGCPTSGIGMVQPTAAEARDGAGRVEAYRCNVCQQVTRFPRYARPAKLLETRRGRCGEWAHTFLLVLRAAGLDARHITDNADHVWCEYYSAALGRWVHVDACEEAWDTPLLYEGGWGKSLAHVFGSSRHGVTDVTRRYVVQPQALPSRRQQVPEAWLAATLARLSNPLRAALDTSIRREVAMRDAAEALQLMSLEDGSSTAAAAAASLPGRQSGAEAWRSARGEAGSQASTSQPSRARLPTPYQRAGDAALPPLFTSAGRITGGACRASGEHRGGQPGQQACRAFDGSSSSKWLDFGGGGAGGSAWLEYRLLPGQEAVLLSHYDVMAADDCPERDPADWTLECVPQMPGSSSSSSSSSDSAGWVVLDQQRGQVFSRRQQLQSFVVAEAARVPSRQWRLRITRTKDPAAANSVQLACWNLYSSSAARRTLHGADSQQQQQQQQEVPQPPPQSSSSRSTSSCMLYLDTGDWTAVKNLFANRAGAAAGASDAAGTLQLLGRDVDSETFDTVQRIVHNMQQYPGNAKFWQLGSSSSKIQPVLSHPALLGLLLQLGFRPVLGAAPGAAAAAVGGQSVRLVADESSRENAETVRLLGSPGT</sequence>
<dbReference type="PANTHER" id="PTHR12143:SF19">
    <property type="entry name" value="PEPTIDE-N(4)-(N-ACETYL-BETA-GLUCOSAMINYL)ASPARAGINE AMIDASE"/>
    <property type="match status" value="1"/>
</dbReference>
<evidence type="ECO:0000313" key="7">
    <source>
        <dbReference type="EMBL" id="SZX73029.1"/>
    </source>
</evidence>
<dbReference type="STRING" id="3088.A0A383V5L9"/>
<proteinExistence type="inferred from homology"/>
<dbReference type="SMART" id="SM00460">
    <property type="entry name" value="TGc"/>
    <property type="match status" value="1"/>
</dbReference>
<keyword evidence="3" id="KW-0862">Zinc</keyword>
<dbReference type="Gene3D" id="3.10.620.30">
    <property type="match status" value="1"/>
</dbReference>
<keyword evidence="8" id="KW-1185">Reference proteome</keyword>